<dbReference type="InterPro" id="IPR012902">
    <property type="entry name" value="N_methyl_site"/>
</dbReference>
<gene>
    <name evidence="4" type="ORF">H9862_05160</name>
</gene>
<feature type="region of interest" description="Disordered" evidence="2">
    <location>
        <begin position="188"/>
        <end position="250"/>
    </location>
</feature>
<accession>A0A9D1VBF1</accession>
<sequence>MKTSFFPVYTRRRGFTLIELLVVIAILGTLAGITLSVVFMAKSKGNNTVARQTCTQIATAAERFMSDNDQAAPFDYNAFPSDDERLHFPLAEGKDGGMLRVLLDAEGDVDSRINRRRETYLKVNEVDSPTNGVYYQDDEPGYYDPWGTPYYVIYTENKDVNVDPFAENGRPLNDKFLVYSLGEDQDGIAPIPLSNDDSSASSSKKSKKDAKKSAKDKKADKDKKKGGKDKKKGKDDKKKQREEAAAALEDIQEAIEDNVYSWKES</sequence>
<reference evidence="4" key="1">
    <citation type="journal article" date="2021" name="PeerJ">
        <title>Extensive microbial diversity within the chicken gut microbiome revealed by metagenomics and culture.</title>
        <authorList>
            <person name="Gilroy R."/>
            <person name="Ravi A."/>
            <person name="Getino M."/>
            <person name="Pursley I."/>
            <person name="Horton D.L."/>
            <person name="Alikhan N.F."/>
            <person name="Baker D."/>
            <person name="Gharbi K."/>
            <person name="Hall N."/>
            <person name="Watson M."/>
            <person name="Adriaenssens E.M."/>
            <person name="Foster-Nyarko E."/>
            <person name="Jarju S."/>
            <person name="Secka A."/>
            <person name="Antonio M."/>
            <person name="Oren A."/>
            <person name="Chaudhuri R.R."/>
            <person name="La Ragione R."/>
            <person name="Hildebrand F."/>
            <person name="Pallen M.J."/>
        </authorList>
    </citation>
    <scope>NUCLEOTIDE SEQUENCE</scope>
    <source>
        <strain evidence="4">14975</strain>
    </source>
</reference>
<keyword evidence="1" id="KW-0488">Methylation</keyword>
<evidence type="ECO:0000256" key="3">
    <source>
        <dbReference type="SAM" id="Phobius"/>
    </source>
</evidence>
<dbReference type="InterPro" id="IPR045584">
    <property type="entry name" value="Pilin-like"/>
</dbReference>
<proteinExistence type="predicted"/>
<dbReference type="Pfam" id="PF07963">
    <property type="entry name" value="N_methyl"/>
    <property type="match status" value="1"/>
</dbReference>
<dbReference type="InterPro" id="IPR000983">
    <property type="entry name" value="Bac_GSPG_pilin"/>
</dbReference>
<dbReference type="EMBL" id="DXFQ01000090">
    <property type="protein sequence ID" value="HIX19978.1"/>
    <property type="molecule type" value="Genomic_DNA"/>
</dbReference>
<protein>
    <submittedName>
        <fullName evidence="4">Type II secretion system GspH family protein</fullName>
    </submittedName>
</protein>
<feature type="compositionally biased region" description="Basic and acidic residues" evidence="2">
    <location>
        <begin position="232"/>
        <end position="244"/>
    </location>
</feature>
<dbReference type="GO" id="GO:0015628">
    <property type="term" value="P:protein secretion by the type II secretion system"/>
    <property type="evidence" value="ECO:0007669"/>
    <property type="project" value="InterPro"/>
</dbReference>
<reference evidence="4" key="2">
    <citation type="submission" date="2021-04" db="EMBL/GenBank/DDBJ databases">
        <authorList>
            <person name="Gilroy R."/>
        </authorList>
    </citation>
    <scope>NUCLEOTIDE SEQUENCE</scope>
    <source>
        <strain evidence="4">14975</strain>
    </source>
</reference>
<keyword evidence="3" id="KW-1133">Transmembrane helix</keyword>
<keyword evidence="3" id="KW-0472">Membrane</keyword>
<evidence type="ECO:0000313" key="5">
    <source>
        <dbReference type="Proteomes" id="UP000823964"/>
    </source>
</evidence>
<dbReference type="Proteomes" id="UP000823964">
    <property type="component" value="Unassembled WGS sequence"/>
</dbReference>
<evidence type="ECO:0000256" key="2">
    <source>
        <dbReference type="SAM" id="MobiDB-lite"/>
    </source>
</evidence>
<organism evidence="4 5">
    <name type="scientific">Candidatus Akkermansia intestinigallinarum</name>
    <dbReference type="NCBI Taxonomy" id="2838431"/>
    <lineage>
        <taxon>Bacteria</taxon>
        <taxon>Pseudomonadati</taxon>
        <taxon>Verrucomicrobiota</taxon>
        <taxon>Verrucomicrobiia</taxon>
        <taxon>Verrucomicrobiales</taxon>
        <taxon>Akkermansiaceae</taxon>
        <taxon>Akkermansia</taxon>
    </lineage>
</organism>
<keyword evidence="3" id="KW-0812">Transmembrane</keyword>
<evidence type="ECO:0000256" key="1">
    <source>
        <dbReference type="ARBA" id="ARBA00022481"/>
    </source>
</evidence>
<dbReference type="PROSITE" id="PS00409">
    <property type="entry name" value="PROKAR_NTER_METHYL"/>
    <property type="match status" value="1"/>
</dbReference>
<feature type="transmembrane region" description="Helical" evidence="3">
    <location>
        <begin position="20"/>
        <end position="41"/>
    </location>
</feature>
<name>A0A9D1VBF1_9BACT</name>
<dbReference type="NCBIfam" id="TIGR02532">
    <property type="entry name" value="IV_pilin_GFxxxE"/>
    <property type="match status" value="1"/>
</dbReference>
<feature type="compositionally biased region" description="Basic and acidic residues" evidence="2">
    <location>
        <begin position="211"/>
        <end position="223"/>
    </location>
</feature>
<evidence type="ECO:0000313" key="4">
    <source>
        <dbReference type="EMBL" id="HIX19978.1"/>
    </source>
</evidence>
<dbReference type="PRINTS" id="PR00813">
    <property type="entry name" value="BCTERIALGSPG"/>
</dbReference>
<dbReference type="GO" id="GO:0015627">
    <property type="term" value="C:type II protein secretion system complex"/>
    <property type="evidence" value="ECO:0007669"/>
    <property type="project" value="InterPro"/>
</dbReference>
<dbReference type="SUPFAM" id="SSF54523">
    <property type="entry name" value="Pili subunits"/>
    <property type="match status" value="1"/>
</dbReference>
<comment type="caution">
    <text evidence="4">The sequence shown here is derived from an EMBL/GenBank/DDBJ whole genome shotgun (WGS) entry which is preliminary data.</text>
</comment>
<dbReference type="PANTHER" id="PTHR30093">
    <property type="entry name" value="GENERAL SECRETION PATHWAY PROTEIN G"/>
    <property type="match status" value="1"/>
</dbReference>
<dbReference type="AlphaFoldDB" id="A0A9D1VBF1"/>
<dbReference type="Gene3D" id="3.30.700.10">
    <property type="entry name" value="Glycoprotein, Type 4 Pilin"/>
    <property type="match status" value="1"/>
</dbReference>